<dbReference type="EMBL" id="CAAALY010263663">
    <property type="protein sequence ID" value="VEL40094.1"/>
    <property type="molecule type" value="Genomic_DNA"/>
</dbReference>
<sequence length="184" mass="19859">MALFRLSLFHSSILFHRFSLSLSLSIYIYLSLSSSSYASLGPFTISSIQHVLSVHVRTCLPFVRLVYQLSGSSFAGYAPPRSSSSASSNSSFPVLALSSICLPTSPSAGSSTDHVAGPLSLSVCVQCACVCLRVGTGKRTNIHTYTCVCLHSDISVRLYAYALRDSAKGSLNRGFVRRFDKRTS</sequence>
<reference evidence="1" key="1">
    <citation type="submission" date="2018-11" db="EMBL/GenBank/DDBJ databases">
        <authorList>
            <consortium name="Pathogen Informatics"/>
        </authorList>
    </citation>
    <scope>NUCLEOTIDE SEQUENCE</scope>
</reference>
<dbReference type="AlphaFoldDB" id="A0A448XMB5"/>
<proteinExistence type="predicted"/>
<gene>
    <name evidence="1" type="ORF">PXEA_LOCUS33534</name>
</gene>
<comment type="caution">
    <text evidence="1">The sequence shown here is derived from an EMBL/GenBank/DDBJ whole genome shotgun (WGS) entry which is preliminary data.</text>
</comment>
<dbReference type="Proteomes" id="UP000784294">
    <property type="component" value="Unassembled WGS sequence"/>
</dbReference>
<evidence type="ECO:0000313" key="2">
    <source>
        <dbReference type="Proteomes" id="UP000784294"/>
    </source>
</evidence>
<keyword evidence="2" id="KW-1185">Reference proteome</keyword>
<accession>A0A448XMB5</accession>
<evidence type="ECO:0000313" key="1">
    <source>
        <dbReference type="EMBL" id="VEL40094.1"/>
    </source>
</evidence>
<protein>
    <submittedName>
        <fullName evidence="1">Uncharacterized protein</fullName>
    </submittedName>
</protein>
<organism evidence="1 2">
    <name type="scientific">Protopolystoma xenopodis</name>
    <dbReference type="NCBI Taxonomy" id="117903"/>
    <lineage>
        <taxon>Eukaryota</taxon>
        <taxon>Metazoa</taxon>
        <taxon>Spiralia</taxon>
        <taxon>Lophotrochozoa</taxon>
        <taxon>Platyhelminthes</taxon>
        <taxon>Monogenea</taxon>
        <taxon>Polyopisthocotylea</taxon>
        <taxon>Polystomatidea</taxon>
        <taxon>Polystomatidae</taxon>
        <taxon>Protopolystoma</taxon>
    </lineage>
</organism>
<name>A0A448XMB5_9PLAT</name>